<dbReference type="SUPFAM" id="SSF48452">
    <property type="entry name" value="TPR-like"/>
    <property type="match status" value="1"/>
</dbReference>
<dbReference type="GO" id="GO:0003677">
    <property type="term" value="F:DNA binding"/>
    <property type="evidence" value="ECO:0007669"/>
    <property type="project" value="UniProtKB-UniRule"/>
</dbReference>
<dbReference type="SUPFAM" id="SSF46894">
    <property type="entry name" value="C-terminal effector domain of the bipartite response regulators"/>
    <property type="match status" value="1"/>
</dbReference>
<dbReference type="InterPro" id="IPR001867">
    <property type="entry name" value="OmpR/PhoB-type_DNA-bd"/>
</dbReference>
<feature type="domain" description="OmpR/PhoB-type" evidence="4">
    <location>
        <begin position="2"/>
        <end position="100"/>
    </location>
</feature>
<feature type="transmembrane region" description="Helical" evidence="3">
    <location>
        <begin position="116"/>
        <end position="136"/>
    </location>
</feature>
<dbReference type="Pfam" id="PF00486">
    <property type="entry name" value="Trans_reg_C"/>
    <property type="match status" value="1"/>
</dbReference>
<accession>A0A418YJ05</accession>
<sequence length="462" mass="52055">MKPMIQIGQWKVDAERNIIDNGQQQHQLEQKPLELLLLLAEHAGQDVSKAEIFARVWAGKVVTEDVIYVAINALRKAFNDKARSPCYIKTISGYGYRLIAEVSHPEPRAKGGLTKAFIASAGVIAVLLSVVLLWNLPVSAPQSQQDLAGDTLAQYQEATYLINQHDLSAYPQAITLLQEVISIAPQYAPAYVQLAKAKMANLFNGDPQLLKDKKQIEGILLHALSLAPDNKLAKVLLANLYFIAFHQHDKANELFQQALPEAYSHYFYSQFLLAMGEFEQALQHTQWHIQQYPSEYSKEAVAWIYTMNQEYDVALKEITKLQKYAKSNVYYHVSLQAIYELKGQQENAFNELIWLMEDAGYVESDISQVKSAFAKDQLAGVYHWLAFVDSKQLPLGQYQPPLSLARYAIVAGQHGQALTWLEQAYESQHPAVLWLAADPKYAPLRDEPRFNALLSQLGLPQG</sequence>
<dbReference type="EMBL" id="QZCH01000002">
    <property type="protein sequence ID" value="RJG50599.1"/>
    <property type="molecule type" value="Genomic_DNA"/>
</dbReference>
<dbReference type="Gene3D" id="1.25.40.10">
    <property type="entry name" value="Tetratricopeptide repeat domain"/>
    <property type="match status" value="1"/>
</dbReference>
<dbReference type="InterPro" id="IPR036388">
    <property type="entry name" value="WH-like_DNA-bd_sf"/>
</dbReference>
<evidence type="ECO:0000256" key="1">
    <source>
        <dbReference type="ARBA" id="ARBA00023125"/>
    </source>
</evidence>
<organism evidence="5 6">
    <name type="scientific">Motilimonas pumila</name>
    <dbReference type="NCBI Taxonomy" id="2303987"/>
    <lineage>
        <taxon>Bacteria</taxon>
        <taxon>Pseudomonadati</taxon>
        <taxon>Pseudomonadota</taxon>
        <taxon>Gammaproteobacteria</taxon>
        <taxon>Alteromonadales</taxon>
        <taxon>Alteromonadales genera incertae sedis</taxon>
        <taxon>Motilimonas</taxon>
    </lineage>
</organism>
<reference evidence="5 6" key="2">
    <citation type="submission" date="2019-01" db="EMBL/GenBank/DDBJ databases">
        <title>Motilimonas pumilus sp. nov., isolated from the gut of sea cucumber (Apostichopus japonicus).</title>
        <authorList>
            <person name="Wang F.-Q."/>
            <person name="Ren L.-H."/>
            <person name="Lin Y.-W."/>
            <person name="Sun G.-H."/>
            <person name="Du Z.-J."/>
            <person name="Zhao J.-X."/>
            <person name="Liu X.-J."/>
            <person name="Liu L.-J."/>
        </authorList>
    </citation>
    <scope>NUCLEOTIDE SEQUENCE [LARGE SCALE GENOMIC DNA]</scope>
    <source>
        <strain evidence="5 6">PLHSC7-2</strain>
    </source>
</reference>
<dbReference type="PROSITE" id="PS51755">
    <property type="entry name" value="OMPR_PHOB"/>
    <property type="match status" value="1"/>
</dbReference>
<dbReference type="AlphaFoldDB" id="A0A418YJ05"/>
<feature type="DNA-binding region" description="OmpR/PhoB-type" evidence="2">
    <location>
        <begin position="2"/>
        <end position="100"/>
    </location>
</feature>
<reference evidence="5 6" key="1">
    <citation type="submission" date="2018-09" db="EMBL/GenBank/DDBJ databases">
        <authorList>
            <person name="Wang F."/>
        </authorList>
    </citation>
    <scope>NUCLEOTIDE SEQUENCE [LARGE SCALE GENOMIC DNA]</scope>
    <source>
        <strain evidence="5 6">PLHSC7-2</strain>
    </source>
</reference>
<protein>
    <submittedName>
        <fullName evidence="5">CadC family transcriptional regulator</fullName>
    </submittedName>
</protein>
<gene>
    <name evidence="5" type="ORF">D1Z90_03765</name>
</gene>
<keyword evidence="3" id="KW-0472">Membrane</keyword>
<keyword evidence="3" id="KW-1133">Transmembrane helix</keyword>
<dbReference type="InterPro" id="IPR016032">
    <property type="entry name" value="Sig_transdc_resp-reg_C-effctor"/>
</dbReference>
<dbReference type="Gene3D" id="1.10.10.10">
    <property type="entry name" value="Winged helix-like DNA-binding domain superfamily/Winged helix DNA-binding domain"/>
    <property type="match status" value="1"/>
</dbReference>
<dbReference type="GO" id="GO:0006355">
    <property type="term" value="P:regulation of DNA-templated transcription"/>
    <property type="evidence" value="ECO:0007669"/>
    <property type="project" value="InterPro"/>
</dbReference>
<name>A0A418YJ05_9GAMM</name>
<dbReference type="OrthoDB" id="9180348at2"/>
<dbReference type="NCBIfam" id="NF047558">
    <property type="entry name" value="TPR_END_plus"/>
    <property type="match status" value="1"/>
</dbReference>
<dbReference type="InterPro" id="IPR011990">
    <property type="entry name" value="TPR-like_helical_dom_sf"/>
</dbReference>
<evidence type="ECO:0000256" key="3">
    <source>
        <dbReference type="SAM" id="Phobius"/>
    </source>
</evidence>
<keyword evidence="6" id="KW-1185">Reference proteome</keyword>
<dbReference type="CDD" id="cd00383">
    <property type="entry name" value="trans_reg_C"/>
    <property type="match status" value="1"/>
</dbReference>
<proteinExistence type="predicted"/>
<keyword evidence="3" id="KW-0812">Transmembrane</keyword>
<comment type="caution">
    <text evidence="5">The sequence shown here is derived from an EMBL/GenBank/DDBJ whole genome shotgun (WGS) entry which is preliminary data.</text>
</comment>
<keyword evidence="1 2" id="KW-0238">DNA-binding</keyword>
<evidence type="ECO:0000259" key="4">
    <source>
        <dbReference type="PROSITE" id="PS51755"/>
    </source>
</evidence>
<dbReference type="SMART" id="SM00862">
    <property type="entry name" value="Trans_reg_C"/>
    <property type="match status" value="1"/>
</dbReference>
<evidence type="ECO:0000313" key="5">
    <source>
        <dbReference type="EMBL" id="RJG50599.1"/>
    </source>
</evidence>
<dbReference type="RefSeq" id="WP_119909401.1">
    <property type="nucleotide sequence ID" value="NZ_QZCH01000002.1"/>
</dbReference>
<evidence type="ECO:0000313" key="6">
    <source>
        <dbReference type="Proteomes" id="UP000283255"/>
    </source>
</evidence>
<evidence type="ECO:0000256" key="2">
    <source>
        <dbReference type="PROSITE-ProRule" id="PRU01091"/>
    </source>
</evidence>
<dbReference type="Proteomes" id="UP000283255">
    <property type="component" value="Unassembled WGS sequence"/>
</dbReference>
<dbReference type="GO" id="GO:0000160">
    <property type="term" value="P:phosphorelay signal transduction system"/>
    <property type="evidence" value="ECO:0007669"/>
    <property type="project" value="InterPro"/>
</dbReference>